<dbReference type="Proteomes" id="UP001488805">
    <property type="component" value="Unassembled WGS sequence"/>
</dbReference>
<sequence length="94" mass="10709">MHRSLNVPVFDFASRTITGLTGLTSRQEEQLDRRCDRFTAESQPWIGNRGRGAGRGYRVWRKCLAVGETFRLRHQKRMNPCLTAGAADQQTVTD</sequence>
<evidence type="ECO:0000313" key="2">
    <source>
        <dbReference type="Proteomes" id="UP001488805"/>
    </source>
</evidence>
<keyword evidence="2" id="KW-1185">Reference proteome</keyword>
<dbReference type="EMBL" id="JBCEZU010000056">
    <property type="protein sequence ID" value="KAK9535389.1"/>
    <property type="molecule type" value="Genomic_DNA"/>
</dbReference>
<accession>A0AAW1FNX3</accession>
<proteinExistence type="predicted"/>
<dbReference type="AlphaFoldDB" id="A0AAW1FNX3"/>
<evidence type="ECO:0000313" key="1">
    <source>
        <dbReference type="EMBL" id="KAK9535389.1"/>
    </source>
</evidence>
<reference evidence="1 2" key="1">
    <citation type="journal article" date="2024" name="Genome Biol. Evol.">
        <title>Chromosome-level genome assembly of the viviparous eelpout Zoarces viviparus.</title>
        <authorList>
            <person name="Fuhrmann N."/>
            <person name="Brasseur M.V."/>
            <person name="Bakowski C.E."/>
            <person name="Podsiadlowski L."/>
            <person name="Prost S."/>
            <person name="Krehenwinkel H."/>
            <person name="Mayer C."/>
        </authorList>
    </citation>
    <scope>NUCLEOTIDE SEQUENCE [LARGE SCALE GENOMIC DNA]</scope>
    <source>
        <strain evidence="1">NO-MEL_2022_Ind0_liver</strain>
    </source>
</reference>
<gene>
    <name evidence="1" type="ORF">VZT92_007772</name>
</gene>
<organism evidence="1 2">
    <name type="scientific">Zoarces viviparus</name>
    <name type="common">Viviparous eelpout</name>
    <name type="synonym">Blennius viviparus</name>
    <dbReference type="NCBI Taxonomy" id="48416"/>
    <lineage>
        <taxon>Eukaryota</taxon>
        <taxon>Metazoa</taxon>
        <taxon>Chordata</taxon>
        <taxon>Craniata</taxon>
        <taxon>Vertebrata</taxon>
        <taxon>Euteleostomi</taxon>
        <taxon>Actinopterygii</taxon>
        <taxon>Neopterygii</taxon>
        <taxon>Teleostei</taxon>
        <taxon>Neoteleostei</taxon>
        <taxon>Acanthomorphata</taxon>
        <taxon>Eupercaria</taxon>
        <taxon>Perciformes</taxon>
        <taxon>Cottioidei</taxon>
        <taxon>Zoarcales</taxon>
        <taxon>Zoarcidae</taxon>
        <taxon>Zoarcinae</taxon>
        <taxon>Zoarces</taxon>
    </lineage>
</organism>
<protein>
    <submittedName>
        <fullName evidence="1">Uncharacterized protein</fullName>
    </submittedName>
</protein>
<comment type="caution">
    <text evidence="1">The sequence shown here is derived from an EMBL/GenBank/DDBJ whole genome shotgun (WGS) entry which is preliminary data.</text>
</comment>
<name>A0AAW1FNX3_ZOAVI</name>